<dbReference type="RefSeq" id="WP_058744208.1">
    <property type="nucleotide sequence ID" value="NZ_LDTF01000007.1"/>
</dbReference>
<name>A0A147IZ05_9SPHN</name>
<gene>
    <name evidence="1" type="ORF">NS355_02480</name>
</gene>
<dbReference type="PATRIC" id="fig|172044.3.peg.2764"/>
<reference evidence="1 2" key="1">
    <citation type="journal article" date="2016" name="Front. Microbiol.">
        <title>Genomic Resource of Rice Seed Associated Bacteria.</title>
        <authorList>
            <person name="Midha S."/>
            <person name="Bansal K."/>
            <person name="Sharma S."/>
            <person name="Kumar N."/>
            <person name="Patil P.P."/>
            <person name="Chaudhry V."/>
            <person name="Patil P.B."/>
        </authorList>
    </citation>
    <scope>NUCLEOTIDE SEQUENCE [LARGE SCALE GENOMIC DNA]</scope>
    <source>
        <strain evidence="1 2">NS355</strain>
    </source>
</reference>
<comment type="caution">
    <text evidence="1">The sequence shown here is derived from an EMBL/GenBank/DDBJ whole genome shotgun (WGS) entry which is preliminary data.</text>
</comment>
<protein>
    <submittedName>
        <fullName evidence="1">Uncharacterized protein</fullName>
    </submittedName>
</protein>
<accession>A0A147IZ05</accession>
<evidence type="ECO:0000313" key="1">
    <source>
        <dbReference type="EMBL" id="KTW01070.1"/>
    </source>
</evidence>
<dbReference type="OrthoDB" id="7584526at2"/>
<dbReference type="Proteomes" id="UP000073923">
    <property type="component" value="Unassembled WGS sequence"/>
</dbReference>
<dbReference type="AlphaFoldDB" id="A0A147IZ05"/>
<dbReference type="EMBL" id="LDTF01000007">
    <property type="protein sequence ID" value="KTW01070.1"/>
    <property type="molecule type" value="Genomic_DNA"/>
</dbReference>
<proteinExistence type="predicted"/>
<organism evidence="1 2">
    <name type="scientific">Sphingomonas yabuuchiae</name>
    <dbReference type="NCBI Taxonomy" id="172044"/>
    <lineage>
        <taxon>Bacteria</taxon>
        <taxon>Pseudomonadati</taxon>
        <taxon>Pseudomonadota</taxon>
        <taxon>Alphaproteobacteria</taxon>
        <taxon>Sphingomonadales</taxon>
        <taxon>Sphingomonadaceae</taxon>
        <taxon>Sphingomonas</taxon>
    </lineage>
</organism>
<evidence type="ECO:0000313" key="2">
    <source>
        <dbReference type="Proteomes" id="UP000073923"/>
    </source>
</evidence>
<sequence length="153" mass="16939">MPAFYYSTTPAFENAELWFGPHPTREAAATAATTRFPDVGFWTAQAEPQANELDIFTPAMATEGGPIADAFAARNGETFGEDGEGGPTWWTEDAIAVLIKRLNYQFAAWATEHGYQRGWMLDIHDEQWTAPAPRTAPARRPVLTLFCTQERAA</sequence>